<dbReference type="STRING" id="1805146.AUJ27_03650"/>
<name>A0A1J4T7B2_9BACT</name>
<reference evidence="3 4" key="1">
    <citation type="journal article" date="2016" name="Environ. Microbiol.">
        <title>Genomic resolution of a cold subsurface aquifer community provides metabolic insights for novel microbes adapted to high CO concentrations.</title>
        <authorList>
            <person name="Probst A.J."/>
            <person name="Castelle C.J."/>
            <person name="Singh A."/>
            <person name="Brown C.T."/>
            <person name="Anantharaman K."/>
            <person name="Sharon I."/>
            <person name="Hug L.A."/>
            <person name="Burstein D."/>
            <person name="Emerson J.B."/>
            <person name="Thomas B.C."/>
            <person name="Banfield J.F."/>
        </authorList>
    </citation>
    <scope>NUCLEOTIDE SEQUENCE [LARGE SCALE GENOMIC DNA]</scope>
    <source>
        <strain evidence="3">CG1_02_37_44</strain>
    </source>
</reference>
<dbReference type="InterPro" id="IPR036249">
    <property type="entry name" value="Thioredoxin-like_sf"/>
</dbReference>
<evidence type="ECO:0000313" key="4">
    <source>
        <dbReference type="Proteomes" id="UP000183192"/>
    </source>
</evidence>
<gene>
    <name evidence="3" type="ORF">AUJ27_03650</name>
</gene>
<dbReference type="Proteomes" id="UP000183192">
    <property type="component" value="Unassembled WGS sequence"/>
</dbReference>
<feature type="domain" description="Thioredoxin-like fold" evidence="2">
    <location>
        <begin position="165"/>
        <end position="304"/>
    </location>
</feature>
<evidence type="ECO:0000259" key="2">
    <source>
        <dbReference type="Pfam" id="PF13462"/>
    </source>
</evidence>
<dbReference type="EMBL" id="MNUU01000071">
    <property type="protein sequence ID" value="OIO06717.1"/>
    <property type="molecule type" value="Genomic_DNA"/>
</dbReference>
<dbReference type="InterPro" id="IPR012336">
    <property type="entry name" value="Thioredoxin-like_fold"/>
</dbReference>
<evidence type="ECO:0000256" key="1">
    <source>
        <dbReference type="SAM" id="Phobius"/>
    </source>
</evidence>
<organism evidence="3 4">
    <name type="scientific">Candidatus Falkowbacteria bacterium CG1_02_37_44</name>
    <dbReference type="NCBI Taxonomy" id="1805146"/>
    <lineage>
        <taxon>Bacteria</taxon>
        <taxon>Candidatus Falkowiibacteriota</taxon>
    </lineage>
</organism>
<sequence length="305" mass="35166">MFCVLALIVFSLLGIFSASHRQLAKEALDCVFRRVTFRPCHADFREKIKGKILVRLLNRSVIVAKIFNKYFELLSWLFFILMVISTIWVVRGGINFYLYGNCNGINQEGFCLFDPTGENNKVSTVNNACLTEPPSAANLKLENLDISQFPYINNNSQNEVVFIGCYSCDYSRESYPIVKKLLDKKKPNFTFIHFPVKDDTRYLSNYDYCAYQADQQKFWRFNDLIFSSAKEDLANIDFVDGLIAQAGYNLEKIKECVNSEATEAIVDSQFQEIKTINIYGTPTIFINHKPVVGPKPYRVYERMLK</sequence>
<dbReference type="Pfam" id="PF13462">
    <property type="entry name" value="Thioredoxin_4"/>
    <property type="match status" value="1"/>
</dbReference>
<evidence type="ECO:0000313" key="3">
    <source>
        <dbReference type="EMBL" id="OIO06717.1"/>
    </source>
</evidence>
<dbReference type="Gene3D" id="3.40.30.10">
    <property type="entry name" value="Glutaredoxin"/>
    <property type="match status" value="1"/>
</dbReference>
<dbReference type="AlphaFoldDB" id="A0A1J4T7B2"/>
<dbReference type="SUPFAM" id="SSF52833">
    <property type="entry name" value="Thioredoxin-like"/>
    <property type="match status" value="1"/>
</dbReference>
<protein>
    <recommendedName>
        <fullName evidence="2">Thioredoxin-like fold domain-containing protein</fullName>
    </recommendedName>
</protein>
<accession>A0A1J4T7B2</accession>
<keyword evidence="1" id="KW-0812">Transmembrane</keyword>
<comment type="caution">
    <text evidence="3">The sequence shown here is derived from an EMBL/GenBank/DDBJ whole genome shotgun (WGS) entry which is preliminary data.</text>
</comment>
<proteinExistence type="predicted"/>
<feature type="transmembrane region" description="Helical" evidence="1">
    <location>
        <begin position="73"/>
        <end position="90"/>
    </location>
</feature>
<keyword evidence="1" id="KW-0472">Membrane</keyword>
<keyword evidence="1" id="KW-1133">Transmembrane helix</keyword>